<accession>A0A1B2MJE4</accession>
<evidence type="ECO:0000256" key="4">
    <source>
        <dbReference type="ARBA" id="ARBA00022478"/>
    </source>
</evidence>
<dbReference type="SUPFAM" id="SSF64484">
    <property type="entry name" value="beta and beta-prime subunits of DNA dependent RNA-polymerase"/>
    <property type="match status" value="2"/>
</dbReference>
<name>A0A1B2MJE4_9ASCO</name>
<dbReference type="InterPro" id="IPR006592">
    <property type="entry name" value="RNA_pol_N"/>
</dbReference>
<dbReference type="PROSITE" id="PS01166">
    <property type="entry name" value="RNA_POL_BETA"/>
    <property type="match status" value="1"/>
</dbReference>
<dbReference type="SMART" id="SM00663">
    <property type="entry name" value="RPOLA_N"/>
    <property type="match status" value="1"/>
</dbReference>
<comment type="function">
    <text evidence="10">DNA-dependent RNA polymerase catalyzes the transcription of DNA into RNA using the four ribonucleoside triphosphates as substrates.</text>
</comment>
<dbReference type="GO" id="GO:0003899">
    <property type="term" value="F:DNA-directed RNA polymerase activity"/>
    <property type="evidence" value="ECO:0007669"/>
    <property type="project" value="UniProtKB-EC"/>
</dbReference>
<protein>
    <recommendedName>
        <fullName evidence="10">DNA-directed RNA polymerase subunit beta</fullName>
        <ecNumber evidence="10">2.7.7.6</ecNumber>
    </recommendedName>
</protein>
<reference evidence="12" key="2">
    <citation type="submission" date="2017-11" db="EMBL/GenBank/DDBJ databases">
        <authorList>
            <person name="Han C.G."/>
        </authorList>
    </citation>
    <scope>NUCLEOTIDE SEQUENCE</scope>
    <source>
        <strain evidence="12">CBS 7435</strain>
        <plasmid evidence="12">unnamed</plasmid>
    </source>
</reference>
<organism evidence="12">
    <name type="scientific">Komagataella phaffii</name>
    <dbReference type="NCBI Taxonomy" id="460519"/>
    <lineage>
        <taxon>Eukaryota</taxon>
        <taxon>Fungi</taxon>
        <taxon>Dikarya</taxon>
        <taxon>Ascomycota</taxon>
        <taxon>Saccharomycotina</taxon>
        <taxon>Pichiomycetes</taxon>
        <taxon>Pichiales</taxon>
        <taxon>Pichiaceae</taxon>
        <taxon>Komagataella</taxon>
    </lineage>
</organism>
<dbReference type="AlphaFoldDB" id="A0A1B2MJE4"/>
<dbReference type="Pfam" id="PF04560">
    <property type="entry name" value="RNA_pol_Rpb2_7"/>
    <property type="match status" value="1"/>
</dbReference>
<keyword evidence="6 10" id="KW-0548">Nucleotidyltransferase</keyword>
<dbReference type="EMBL" id="MG491503">
    <property type="protein sequence ID" value="AVX51677.1"/>
    <property type="molecule type" value="Genomic_DNA"/>
</dbReference>
<dbReference type="Gene3D" id="2.40.270.10">
    <property type="entry name" value="DNA-directed RNA polymerase, subunit 2, domain 6"/>
    <property type="match status" value="2"/>
</dbReference>
<reference evidence="12" key="1">
    <citation type="journal article" date="2016" name="J. Biotechnol.">
        <title>Refined Pichia pastoris reference genome sequence.</title>
        <authorList>
            <person name="Sturmberger L."/>
            <person name="Chappell T."/>
            <person name="Geier M."/>
            <person name="Krainer F."/>
            <person name="Day K.J."/>
            <person name="Vide U."/>
            <person name="Trstenjak S."/>
            <person name="Schiefer A."/>
            <person name="Richardson T."/>
            <person name="Soriaga L."/>
            <person name="Darnhofer B."/>
            <person name="Birner-Gruenberger R."/>
            <person name="Glick B.S."/>
            <person name="Tolstorukov I."/>
            <person name="Cregg J."/>
            <person name="Madden K."/>
            <person name="Glieder A."/>
        </authorList>
    </citation>
    <scope>NUCLEOTIDE SEQUENCE</scope>
    <source>
        <strain evidence="12">CBS 7435</strain>
        <plasmid evidence="12">unnamed</plasmid>
    </source>
</reference>
<evidence type="ECO:0000256" key="1">
    <source>
        <dbReference type="ARBA" id="ARBA00006835"/>
    </source>
</evidence>
<feature type="domain" description="RNA polymerase N-terminal" evidence="11">
    <location>
        <begin position="690"/>
        <end position="889"/>
    </location>
</feature>
<evidence type="ECO:0000256" key="5">
    <source>
        <dbReference type="ARBA" id="ARBA00022679"/>
    </source>
</evidence>
<keyword evidence="4 10" id="KW-0240">DNA-directed RNA polymerase</keyword>
<dbReference type="Pfam" id="PF00623">
    <property type="entry name" value="RNA_pol_Rpb1_2"/>
    <property type="match status" value="1"/>
</dbReference>
<dbReference type="GO" id="GO:0000428">
    <property type="term" value="C:DNA-directed RNA polymerase complex"/>
    <property type="evidence" value="ECO:0007669"/>
    <property type="project" value="UniProtKB-KW"/>
</dbReference>
<evidence type="ECO:0000256" key="3">
    <source>
        <dbReference type="ARBA" id="ARBA00009839"/>
    </source>
</evidence>
<dbReference type="InterPro" id="IPR007121">
    <property type="entry name" value="RNA_pol_bsu_CS"/>
</dbReference>
<keyword evidence="5 10" id="KW-0808">Transferase</keyword>
<dbReference type="GO" id="GO:0003677">
    <property type="term" value="F:DNA binding"/>
    <property type="evidence" value="ECO:0007669"/>
    <property type="project" value="InterPro"/>
</dbReference>
<evidence type="ECO:0000259" key="11">
    <source>
        <dbReference type="SMART" id="SM00663"/>
    </source>
</evidence>
<dbReference type="Pfam" id="PF00562">
    <property type="entry name" value="RNA_pol_Rpb2_6"/>
    <property type="match status" value="3"/>
</dbReference>
<evidence type="ECO:0000313" key="12">
    <source>
        <dbReference type="EMBL" id="AVX51677.1"/>
    </source>
</evidence>
<comment type="similarity">
    <text evidence="3">In the C-terminal section; belongs to the RNA polymerase beta' chain family.</text>
</comment>
<comment type="catalytic activity">
    <reaction evidence="8 10">
        <text>RNA(n) + a ribonucleoside 5'-triphosphate = RNA(n+1) + diphosphate</text>
        <dbReference type="Rhea" id="RHEA:21248"/>
        <dbReference type="Rhea" id="RHEA-COMP:14527"/>
        <dbReference type="Rhea" id="RHEA-COMP:17342"/>
        <dbReference type="ChEBI" id="CHEBI:33019"/>
        <dbReference type="ChEBI" id="CHEBI:61557"/>
        <dbReference type="ChEBI" id="CHEBI:140395"/>
        <dbReference type="EC" id="2.7.7.6"/>
    </reaction>
</comment>
<dbReference type="InterPro" id="IPR007645">
    <property type="entry name" value="RNA_pol_Rpb2_3"/>
</dbReference>
<dbReference type="Pfam" id="PF04565">
    <property type="entry name" value="RNA_pol_Rpb2_3"/>
    <property type="match status" value="1"/>
</dbReference>
<dbReference type="InterPro" id="IPR007120">
    <property type="entry name" value="DNA-dir_RNAP_su2_dom"/>
</dbReference>
<proteinExistence type="inferred from homology"/>
<evidence type="ECO:0000256" key="7">
    <source>
        <dbReference type="ARBA" id="ARBA00023163"/>
    </source>
</evidence>
<dbReference type="InterPro" id="IPR015712">
    <property type="entry name" value="DNA-dir_RNA_pol_su2"/>
</dbReference>
<dbReference type="Gene3D" id="3.90.1800.10">
    <property type="entry name" value="RNA polymerase alpha subunit dimerisation domain"/>
    <property type="match status" value="1"/>
</dbReference>
<dbReference type="GO" id="GO:0006351">
    <property type="term" value="P:DNA-templated transcription"/>
    <property type="evidence" value="ECO:0007669"/>
    <property type="project" value="InterPro"/>
</dbReference>
<dbReference type="InterPro" id="IPR000722">
    <property type="entry name" value="RNA_pol_asu"/>
</dbReference>
<geneLocation type="plasmid" evidence="12">
    <name>unnamed</name>
</geneLocation>
<dbReference type="PANTHER" id="PTHR20856">
    <property type="entry name" value="DNA-DIRECTED RNA POLYMERASE I SUBUNIT 2"/>
    <property type="match status" value="1"/>
</dbReference>
<evidence type="ECO:0000256" key="9">
    <source>
        <dbReference type="RuleBase" id="RU000434"/>
    </source>
</evidence>
<dbReference type="InterPro" id="IPR007641">
    <property type="entry name" value="RNA_pol_Rpb2_7"/>
</dbReference>
<evidence type="ECO:0000256" key="8">
    <source>
        <dbReference type="ARBA" id="ARBA00048552"/>
    </source>
</evidence>
<comment type="similarity">
    <text evidence="2">In the N-terminal section; belongs to the RNA polymerase beta chain family.</text>
</comment>
<dbReference type="InterPro" id="IPR037033">
    <property type="entry name" value="DNA-dir_RNAP_su2_hyb_sf"/>
</dbReference>
<evidence type="ECO:0000256" key="2">
    <source>
        <dbReference type="ARBA" id="ARBA00007616"/>
    </source>
</evidence>
<dbReference type="Gene3D" id="2.40.40.20">
    <property type="match status" value="1"/>
</dbReference>
<keyword evidence="12" id="KW-0614">Plasmid</keyword>
<keyword evidence="7 10" id="KW-0804">Transcription</keyword>
<comment type="similarity">
    <text evidence="1 9">Belongs to the RNA polymerase beta chain family.</text>
</comment>
<dbReference type="EC" id="2.7.7.6" evidence="10"/>
<evidence type="ECO:0000256" key="6">
    <source>
        <dbReference type="ARBA" id="ARBA00022695"/>
    </source>
</evidence>
<dbReference type="GO" id="GO:0032549">
    <property type="term" value="F:ribonucleoside binding"/>
    <property type="evidence" value="ECO:0007669"/>
    <property type="project" value="InterPro"/>
</dbReference>
<dbReference type="Gene3D" id="3.90.1100.10">
    <property type="match status" value="1"/>
</dbReference>
<evidence type="ECO:0000256" key="10">
    <source>
        <dbReference type="RuleBase" id="RU363031"/>
    </source>
</evidence>
<sequence length="981" mass="112932">MDQTDFGQIEIYNNLFSKLNVRTIKHTPRECIDKKLSYCGLFNRRELPIMIGSKFDKNENPLKIKGYFIIDGNCMSINNIKINQKISFSRDRAYLLDNSRIDIKDMFHYTRTLKGVTKKWGLPINWREILKFSKHANVLEKHLCLITDESEKIESETDLITLCYMFECWLGLREEPKVPWRLLTAGEIIYDAITSKQNVVNCFRVSTWSLKQYSKVYTVSEHMKHYNLTYDIESIRRITLPGMRENTSMKNRQVKYEDKYKICPVQTSDGSLCGTVNYLCRNAKIVNKIEEQPEIIKGNIHVFLNDKYIGKCSEEYINKAIGEKIRIDELCFINNQYGRVIKGDSILSYTASLIPHVFNNPPARAMFTCSMIKQAITGDSRLNDNLISNTKTLINGELGHKLNVAIMPWYGYNVEDAIVISKSTARKFRSRKCTILKETKSKIIGVYVKTGCKIIKGQVLYKKYTPTEIKTIDWIHSEVDGVVEELVNKPEYFKLVIIKMKEVEIGDKMTSRHGQKGIVSLIEDDHDMPYYYDENEREIKIDLLINPHAFPSRMTMGQIKEMGEKEVTMHIHDITCKNKIIAGECLYMALRHQVADKVQFRNSGRVDLINKQPVAGKKNIGGIRFGQMERDILIGLGCWKTIKELWSIDKTNIYVCPKTGEINTKCCRKVRESHQYFKICLGYLRALGYDILIKDNKYSIKGFNHDKLPKTDTLNFGDLDPLDLRMYEGNVVLPYCLRSELLNRYYNYNHKNINKEIRKLLKSKSGVYHTLVEGHRIDKCIRSVITPNPELPIDTVEIPFGANIGTNYGILNRQPSLNVNSLKIVKLKQSNNKTISFNPLLCKSFNADFDGDEMNIYGIVDSVDELKEKLIVKEDKTQDYILGDLVTVTEEGLTANKEGVKRMIKNKSKGSDFNYKHMFEEIGDVAINGKIQGHITEGYNGNITEDDWYLLCMAARESTASIGVNTPVTGHLENICNQMYI</sequence>